<keyword evidence="3" id="KW-1185">Reference proteome</keyword>
<proteinExistence type="predicted"/>
<name>A0AA39WH02_9PEZI</name>
<dbReference type="Proteomes" id="UP001174934">
    <property type="component" value="Unassembled WGS sequence"/>
</dbReference>
<feature type="domain" description="NTF2-like" evidence="1">
    <location>
        <begin position="2"/>
        <end position="137"/>
    </location>
</feature>
<dbReference type="EMBL" id="JAULSR010000007">
    <property type="protein sequence ID" value="KAK0615180.1"/>
    <property type="molecule type" value="Genomic_DNA"/>
</dbReference>
<reference evidence="2" key="1">
    <citation type="submission" date="2023-06" db="EMBL/GenBank/DDBJ databases">
        <title>Genome-scale phylogeny and comparative genomics of the fungal order Sordariales.</title>
        <authorList>
            <consortium name="Lawrence Berkeley National Laboratory"/>
            <person name="Hensen N."/>
            <person name="Bonometti L."/>
            <person name="Westerberg I."/>
            <person name="Brannstrom I.O."/>
            <person name="Guillou S."/>
            <person name="Cros-Aarteil S."/>
            <person name="Calhoun S."/>
            <person name="Haridas S."/>
            <person name="Kuo A."/>
            <person name="Mondo S."/>
            <person name="Pangilinan J."/>
            <person name="Riley R."/>
            <person name="LaButti K."/>
            <person name="Andreopoulos B."/>
            <person name="Lipzen A."/>
            <person name="Chen C."/>
            <person name="Yanf M."/>
            <person name="Daum C."/>
            <person name="Ng V."/>
            <person name="Clum A."/>
            <person name="Steindorff A."/>
            <person name="Ohm R."/>
            <person name="Martin F."/>
            <person name="Silar P."/>
            <person name="Natvig D."/>
            <person name="Lalanne C."/>
            <person name="Gautier V."/>
            <person name="Ament-velasquez S.L."/>
            <person name="Kruys A."/>
            <person name="Hutchinson M.I."/>
            <person name="Powell A.J."/>
            <person name="Barry K."/>
            <person name="Miller A.N."/>
            <person name="Grigoriev I.V."/>
            <person name="Debuchy R."/>
            <person name="Gladieux P."/>
            <person name="Thoren M.H."/>
            <person name="Johannesson H."/>
        </authorList>
    </citation>
    <scope>NUCLEOTIDE SEQUENCE</scope>
    <source>
        <strain evidence="2">SMH3391-2</strain>
    </source>
</reference>
<dbReference type="InterPro" id="IPR058645">
    <property type="entry name" value="NTF2-like_dom_7"/>
</dbReference>
<dbReference type="AlphaFoldDB" id="A0AA39WH02"/>
<sequence>ACVHINDVETLVDAYLRILSNAKWDDADAKYLAESFVDTSDSINILAGIPLGNATFPTKAAIIEHEKTAPDNLPIKVTLKGPVNCEYISFVWSAIFGAGKLVRGLTILGVTKEAGWWQIKSIDVEFNSIAFLENIGGS</sequence>
<evidence type="ECO:0000313" key="3">
    <source>
        <dbReference type="Proteomes" id="UP001174934"/>
    </source>
</evidence>
<gene>
    <name evidence="2" type="ORF">B0T17DRAFT_458383</name>
</gene>
<protein>
    <recommendedName>
        <fullName evidence="1">NTF2-like domain-containing protein</fullName>
    </recommendedName>
</protein>
<evidence type="ECO:0000313" key="2">
    <source>
        <dbReference type="EMBL" id="KAK0615180.1"/>
    </source>
</evidence>
<feature type="non-terminal residue" evidence="2">
    <location>
        <position position="138"/>
    </location>
</feature>
<evidence type="ECO:0000259" key="1">
    <source>
        <dbReference type="Pfam" id="PF26534"/>
    </source>
</evidence>
<feature type="non-terminal residue" evidence="2">
    <location>
        <position position="1"/>
    </location>
</feature>
<organism evidence="2 3">
    <name type="scientific">Bombardia bombarda</name>
    <dbReference type="NCBI Taxonomy" id="252184"/>
    <lineage>
        <taxon>Eukaryota</taxon>
        <taxon>Fungi</taxon>
        <taxon>Dikarya</taxon>
        <taxon>Ascomycota</taxon>
        <taxon>Pezizomycotina</taxon>
        <taxon>Sordariomycetes</taxon>
        <taxon>Sordariomycetidae</taxon>
        <taxon>Sordariales</taxon>
        <taxon>Lasiosphaeriaceae</taxon>
        <taxon>Bombardia</taxon>
    </lineage>
</organism>
<comment type="caution">
    <text evidence="2">The sequence shown here is derived from an EMBL/GenBank/DDBJ whole genome shotgun (WGS) entry which is preliminary data.</text>
</comment>
<accession>A0AA39WH02</accession>
<dbReference type="Pfam" id="PF26534">
    <property type="entry name" value="NTF2_7"/>
    <property type="match status" value="1"/>
</dbReference>